<dbReference type="RefSeq" id="WP_093823425.1">
    <property type="nucleotide sequence ID" value="NZ_FOLQ01000001.1"/>
</dbReference>
<dbReference type="OrthoDB" id="613934at2"/>
<dbReference type="SUPFAM" id="SSF55874">
    <property type="entry name" value="ATPase domain of HSP90 chaperone/DNA topoisomerase II/histidine kinase"/>
    <property type="match status" value="1"/>
</dbReference>
<keyword evidence="8" id="KW-1185">Reference proteome</keyword>
<dbReference type="Pfam" id="PF07730">
    <property type="entry name" value="HisKA_3"/>
    <property type="match status" value="1"/>
</dbReference>
<dbReference type="EMBL" id="FOLQ01000001">
    <property type="protein sequence ID" value="SFC38149.1"/>
    <property type="molecule type" value="Genomic_DNA"/>
</dbReference>
<evidence type="ECO:0000313" key="8">
    <source>
        <dbReference type="Proteomes" id="UP000198598"/>
    </source>
</evidence>
<dbReference type="InterPro" id="IPR050482">
    <property type="entry name" value="Sensor_HK_TwoCompSys"/>
</dbReference>
<dbReference type="STRING" id="662367.SAMN05216167_101990"/>
<gene>
    <name evidence="7" type="ORF">SAMN05216167_101990</name>
</gene>
<dbReference type="SMART" id="SM00028">
    <property type="entry name" value="TPR"/>
    <property type="match status" value="5"/>
</dbReference>
<sequence>MKKLLLFLCLLAQIGFSQTSRIDSLKRELRILDKQPNGYSKDTLQFKILKAIMRDYADVNIDSSSHYNTLIIELCSNPKLQKELIYAYQFAGYLFQVRGDYSQSILYHYKALPLAEKLRQYTRVAASLGWLAHAYTSLKDYAKAEKLSQQGLTVLKQHPDTYDAYVHATILNVLGAMYRGQSKFTNALKVNQEMYELSRRHHVLWYEAQGLHTIGWDYMEMGNRTKPLDYYQSALVLARKIGSADLEESILLHIADVYIQQKKWSKALKYCNWARQTAIHLKNSSIVAEADEKLYTIFKQLNEPAKALKAYEDFVILRDSLSKEKTQQRIEMLQAQYDNVQKTNALQNERVKRLAEKNRNQQLAQTRNGLFIGMIVILLITALLVWNNRRLQAKNRKIDQQRALLESARKQLTNINKTLETRVQERTEELLNANKELIQTNERIKAALFKGQTIERKRVALELHDNLSSLLSAVNMSIQSINPQNLSEPEQSVYRNVKLLIQNAYAEVRNISHNILPAELEREGLAATLATLINRLNQNSALVFSLTVTSLQERLPIEIEFNVYSIILELINNVIKHAKATTVGIRIFRTDIGVNLSVTDDGVGMSLNRGAQGIGLQNIQTRLDSLGGTFDIMMPAEKGTRMVIKIPIETVHVNGDVSSSVIG</sequence>
<evidence type="ECO:0000313" key="7">
    <source>
        <dbReference type="EMBL" id="SFC38149.1"/>
    </source>
</evidence>
<dbReference type="SUPFAM" id="SSF48452">
    <property type="entry name" value="TPR-like"/>
    <property type="match status" value="1"/>
</dbReference>
<evidence type="ECO:0000256" key="1">
    <source>
        <dbReference type="ARBA" id="ARBA00022679"/>
    </source>
</evidence>
<dbReference type="CDD" id="cd16917">
    <property type="entry name" value="HATPase_UhpB-NarQ-NarX-like"/>
    <property type="match status" value="1"/>
</dbReference>
<dbReference type="PANTHER" id="PTHR24421">
    <property type="entry name" value="NITRATE/NITRITE SENSOR PROTEIN NARX-RELATED"/>
    <property type="match status" value="1"/>
</dbReference>
<feature type="domain" description="Histidine kinase" evidence="6">
    <location>
        <begin position="458"/>
        <end position="650"/>
    </location>
</feature>
<dbReference type="Pfam" id="PF02518">
    <property type="entry name" value="HATPase_c"/>
    <property type="match status" value="1"/>
</dbReference>
<dbReference type="Gene3D" id="3.30.565.10">
    <property type="entry name" value="Histidine kinase-like ATPase, C-terminal domain"/>
    <property type="match status" value="1"/>
</dbReference>
<evidence type="ECO:0000256" key="5">
    <source>
        <dbReference type="SAM" id="Phobius"/>
    </source>
</evidence>
<keyword evidence="3" id="KW-0902">Two-component regulatory system</keyword>
<keyword evidence="4" id="KW-0175">Coiled coil</keyword>
<dbReference type="InterPro" id="IPR005467">
    <property type="entry name" value="His_kinase_dom"/>
</dbReference>
<dbReference type="GO" id="GO:0000155">
    <property type="term" value="F:phosphorelay sensor kinase activity"/>
    <property type="evidence" value="ECO:0007669"/>
    <property type="project" value="InterPro"/>
</dbReference>
<feature type="coiled-coil region" evidence="4">
    <location>
        <begin position="388"/>
        <end position="447"/>
    </location>
</feature>
<dbReference type="GO" id="GO:0046983">
    <property type="term" value="F:protein dimerization activity"/>
    <property type="evidence" value="ECO:0007669"/>
    <property type="project" value="InterPro"/>
</dbReference>
<dbReference type="GO" id="GO:0016020">
    <property type="term" value="C:membrane"/>
    <property type="evidence" value="ECO:0007669"/>
    <property type="project" value="InterPro"/>
</dbReference>
<organism evidence="7 8">
    <name type="scientific">Spirosoma endophyticum</name>
    <dbReference type="NCBI Taxonomy" id="662367"/>
    <lineage>
        <taxon>Bacteria</taxon>
        <taxon>Pseudomonadati</taxon>
        <taxon>Bacteroidota</taxon>
        <taxon>Cytophagia</taxon>
        <taxon>Cytophagales</taxon>
        <taxon>Cytophagaceae</taxon>
        <taxon>Spirosoma</taxon>
    </lineage>
</organism>
<dbReference type="InterPro" id="IPR019734">
    <property type="entry name" value="TPR_rpt"/>
</dbReference>
<reference evidence="7 8" key="1">
    <citation type="submission" date="2016-10" db="EMBL/GenBank/DDBJ databases">
        <authorList>
            <person name="de Groot N.N."/>
        </authorList>
    </citation>
    <scope>NUCLEOTIDE SEQUENCE [LARGE SCALE GENOMIC DNA]</scope>
    <source>
        <strain evidence="7 8">DSM 26130</strain>
    </source>
</reference>
<dbReference type="Gene3D" id="1.25.40.10">
    <property type="entry name" value="Tetratricopeptide repeat domain"/>
    <property type="match status" value="1"/>
</dbReference>
<dbReference type="AlphaFoldDB" id="A0A1I1IPB9"/>
<dbReference type="InterPro" id="IPR011990">
    <property type="entry name" value="TPR-like_helical_dom_sf"/>
</dbReference>
<protein>
    <submittedName>
        <fullName evidence="7">Tetratricopeptide repeat-containing protein</fullName>
    </submittedName>
</protein>
<dbReference type="SMART" id="SM00387">
    <property type="entry name" value="HATPase_c"/>
    <property type="match status" value="1"/>
</dbReference>
<evidence type="ECO:0000256" key="3">
    <source>
        <dbReference type="ARBA" id="ARBA00023012"/>
    </source>
</evidence>
<keyword evidence="5" id="KW-0472">Membrane</keyword>
<keyword evidence="5" id="KW-0812">Transmembrane</keyword>
<accession>A0A1I1IPB9</accession>
<dbReference type="Gene3D" id="1.20.5.1930">
    <property type="match status" value="1"/>
</dbReference>
<keyword evidence="5" id="KW-1133">Transmembrane helix</keyword>
<keyword evidence="1" id="KW-0808">Transferase</keyword>
<evidence type="ECO:0000256" key="2">
    <source>
        <dbReference type="ARBA" id="ARBA00022777"/>
    </source>
</evidence>
<dbReference type="InterPro" id="IPR036890">
    <property type="entry name" value="HATPase_C_sf"/>
</dbReference>
<name>A0A1I1IPB9_9BACT</name>
<evidence type="ECO:0000256" key="4">
    <source>
        <dbReference type="SAM" id="Coils"/>
    </source>
</evidence>
<keyword evidence="2" id="KW-0418">Kinase</keyword>
<feature type="coiled-coil region" evidence="4">
    <location>
        <begin position="323"/>
        <end position="357"/>
    </location>
</feature>
<dbReference type="Proteomes" id="UP000198598">
    <property type="component" value="Unassembled WGS sequence"/>
</dbReference>
<proteinExistence type="predicted"/>
<dbReference type="PROSITE" id="PS50109">
    <property type="entry name" value="HIS_KIN"/>
    <property type="match status" value="1"/>
</dbReference>
<dbReference type="InterPro" id="IPR003594">
    <property type="entry name" value="HATPase_dom"/>
</dbReference>
<feature type="transmembrane region" description="Helical" evidence="5">
    <location>
        <begin position="369"/>
        <end position="387"/>
    </location>
</feature>
<evidence type="ECO:0000259" key="6">
    <source>
        <dbReference type="PROSITE" id="PS50109"/>
    </source>
</evidence>
<dbReference type="InterPro" id="IPR011712">
    <property type="entry name" value="Sig_transdc_His_kin_sub3_dim/P"/>
</dbReference>